<accession>A0A0F9DVI2</accession>
<proteinExistence type="predicted"/>
<dbReference type="AlphaFoldDB" id="A0A0F9DVI2"/>
<dbReference type="SUPFAM" id="SSF52540">
    <property type="entry name" value="P-loop containing nucleoside triphosphate hydrolases"/>
    <property type="match status" value="1"/>
</dbReference>
<sequence length="156" mass="19336">MKLAIFGMFRSGTSYLWWTLLKDERFEHCYYEPLHPYLLDDRKEHKHYSMYNMLEDLEKYFNWNLAFDKYIMEPEEDNDRLKVYLSYLIREDTLIKVNRMSFRISWFKKNFPDVKCAGIIRDPRAFAYSHTRDGRVWDPIFFNFCLANNRFKEYLE</sequence>
<comment type="caution">
    <text evidence="1">The sequence shown here is derived from an EMBL/GenBank/DDBJ whole genome shotgun (WGS) entry which is preliminary data.</text>
</comment>
<dbReference type="Gene3D" id="3.40.50.300">
    <property type="entry name" value="P-loop containing nucleotide triphosphate hydrolases"/>
    <property type="match status" value="1"/>
</dbReference>
<dbReference type="InterPro" id="IPR027417">
    <property type="entry name" value="P-loop_NTPase"/>
</dbReference>
<name>A0A0F9DVI2_9ZZZZ</name>
<dbReference type="EMBL" id="LAZR01027434">
    <property type="protein sequence ID" value="KKL65744.1"/>
    <property type="molecule type" value="Genomic_DNA"/>
</dbReference>
<reference evidence="1" key="1">
    <citation type="journal article" date="2015" name="Nature">
        <title>Complex archaea that bridge the gap between prokaryotes and eukaryotes.</title>
        <authorList>
            <person name="Spang A."/>
            <person name="Saw J.H."/>
            <person name="Jorgensen S.L."/>
            <person name="Zaremba-Niedzwiedzka K."/>
            <person name="Martijn J."/>
            <person name="Lind A.E."/>
            <person name="van Eijk R."/>
            <person name="Schleper C."/>
            <person name="Guy L."/>
            <person name="Ettema T.J."/>
        </authorList>
    </citation>
    <scope>NUCLEOTIDE SEQUENCE</scope>
</reference>
<gene>
    <name evidence="1" type="ORF">LCGC14_2151940</name>
</gene>
<evidence type="ECO:0008006" key="2">
    <source>
        <dbReference type="Google" id="ProtNLM"/>
    </source>
</evidence>
<protein>
    <recommendedName>
        <fullName evidence="2">Sulfotransferase domain-containing protein</fullName>
    </recommendedName>
</protein>
<feature type="non-terminal residue" evidence="1">
    <location>
        <position position="156"/>
    </location>
</feature>
<evidence type="ECO:0000313" key="1">
    <source>
        <dbReference type="EMBL" id="KKL65744.1"/>
    </source>
</evidence>
<organism evidence="1">
    <name type="scientific">marine sediment metagenome</name>
    <dbReference type="NCBI Taxonomy" id="412755"/>
    <lineage>
        <taxon>unclassified sequences</taxon>
        <taxon>metagenomes</taxon>
        <taxon>ecological metagenomes</taxon>
    </lineage>
</organism>